<keyword evidence="5" id="KW-1185">Reference proteome</keyword>
<name>A0A023D5T2_ACIMT</name>
<evidence type="ECO:0000256" key="1">
    <source>
        <dbReference type="ARBA" id="ARBA00022679"/>
    </source>
</evidence>
<reference evidence="4 5" key="2">
    <citation type="journal article" date="2014" name="FEMS Microbiol. Lett.">
        <title>Draft genomic DNA sequence of the facultatively methylotrophic bacterium Acidomonas methanolica type strain MB58.</title>
        <authorList>
            <person name="Higashiura N."/>
            <person name="Hadano H."/>
            <person name="Hirakawa H."/>
            <person name="Matsutani M."/>
            <person name="Takabe S."/>
            <person name="Matsushita K."/>
            <person name="Azuma Y."/>
        </authorList>
    </citation>
    <scope>NUCLEOTIDE SEQUENCE [LARGE SCALE GENOMIC DNA]</scope>
    <source>
        <strain evidence="4 5">MB58</strain>
    </source>
</reference>
<evidence type="ECO:0000259" key="3">
    <source>
        <dbReference type="PROSITE" id="PS51186"/>
    </source>
</evidence>
<accession>A0A023D5T2</accession>
<protein>
    <submittedName>
        <fullName evidence="4">N-acetyltransferase GCN5</fullName>
    </submittedName>
</protein>
<dbReference type="EMBL" id="BAND01000060">
    <property type="protein sequence ID" value="GAJ29444.1"/>
    <property type="molecule type" value="Genomic_DNA"/>
</dbReference>
<keyword evidence="1 4" id="KW-0808">Transferase</keyword>
<dbReference type="SUPFAM" id="SSF55729">
    <property type="entry name" value="Acyl-CoA N-acyltransferases (Nat)"/>
    <property type="match status" value="1"/>
</dbReference>
<sequence>MSGHASISAERVSRFSEDDLAALCEATIAAILDGGGFGWLSPPAPSLLARYFQGLLLVPETGLFVVRENGMIQGAAVLSRPARNNEAQAMSAHLSGIHVAPYARGRGLGRALARAVIRSARAMGCRVLNCDVRETQIAAIALCRSLGFEHWGTHPYYARSGGALVKGLYLVKLLDDEDETAPSIKDDNT</sequence>
<dbReference type="GO" id="GO:0016747">
    <property type="term" value="F:acyltransferase activity, transferring groups other than amino-acyl groups"/>
    <property type="evidence" value="ECO:0007669"/>
    <property type="project" value="InterPro"/>
</dbReference>
<dbReference type="InterPro" id="IPR000182">
    <property type="entry name" value="GNAT_dom"/>
</dbReference>
<dbReference type="AlphaFoldDB" id="A0A023D5T2"/>
<keyword evidence="2" id="KW-0012">Acyltransferase</keyword>
<feature type="domain" description="N-acetyltransferase" evidence="3">
    <location>
        <begin position="10"/>
        <end position="175"/>
    </location>
</feature>
<dbReference type="PANTHER" id="PTHR43877:SF2">
    <property type="entry name" value="AMINOALKYLPHOSPHONATE N-ACETYLTRANSFERASE-RELATED"/>
    <property type="match status" value="1"/>
</dbReference>
<dbReference type="PROSITE" id="PS51186">
    <property type="entry name" value="GNAT"/>
    <property type="match status" value="1"/>
</dbReference>
<dbReference type="InterPro" id="IPR016181">
    <property type="entry name" value="Acyl_CoA_acyltransferase"/>
</dbReference>
<proteinExistence type="predicted"/>
<dbReference type="Pfam" id="PF00583">
    <property type="entry name" value="Acetyltransf_1"/>
    <property type="match status" value="1"/>
</dbReference>
<organism evidence="4 5">
    <name type="scientific">Acidomonas methanolica NBRC 104435</name>
    <dbReference type="NCBI Taxonomy" id="1231351"/>
    <lineage>
        <taxon>Bacteria</taxon>
        <taxon>Pseudomonadati</taxon>
        <taxon>Pseudomonadota</taxon>
        <taxon>Alphaproteobacteria</taxon>
        <taxon>Acetobacterales</taxon>
        <taxon>Acetobacteraceae</taxon>
        <taxon>Acidomonas</taxon>
    </lineage>
</organism>
<gene>
    <name evidence="4" type="ORF">Amme_060_080</name>
</gene>
<evidence type="ECO:0000313" key="4">
    <source>
        <dbReference type="EMBL" id="GAJ29444.1"/>
    </source>
</evidence>
<reference evidence="5" key="1">
    <citation type="journal article" date="2014" name="FEMS Microbiol. Lett.">
        <title>Draft Genomic DNA Sequence of the Facultatively Methylotrophic Bacterium Acidomonas methanolica type strain MB58.</title>
        <authorList>
            <person name="Higashiura N."/>
            <person name="Hadano H."/>
            <person name="Hirakawa H."/>
            <person name="Matsutani M."/>
            <person name="Takabe S."/>
            <person name="Matsushita K."/>
            <person name="Azuma Y."/>
        </authorList>
    </citation>
    <scope>NUCLEOTIDE SEQUENCE [LARGE SCALE GENOMIC DNA]</scope>
    <source>
        <strain evidence="5">MB58</strain>
    </source>
</reference>
<evidence type="ECO:0000256" key="2">
    <source>
        <dbReference type="ARBA" id="ARBA00023315"/>
    </source>
</evidence>
<dbReference type="PANTHER" id="PTHR43877">
    <property type="entry name" value="AMINOALKYLPHOSPHONATE N-ACETYLTRANSFERASE-RELATED-RELATED"/>
    <property type="match status" value="1"/>
</dbReference>
<dbReference type="Gene3D" id="3.40.630.30">
    <property type="match status" value="1"/>
</dbReference>
<dbReference type="CDD" id="cd04301">
    <property type="entry name" value="NAT_SF"/>
    <property type="match status" value="1"/>
</dbReference>
<comment type="caution">
    <text evidence="4">The sequence shown here is derived from an EMBL/GenBank/DDBJ whole genome shotgun (WGS) entry which is preliminary data.</text>
</comment>
<dbReference type="InterPro" id="IPR050832">
    <property type="entry name" value="Bact_Acetyltransf"/>
</dbReference>
<dbReference type="Proteomes" id="UP000019760">
    <property type="component" value="Unassembled WGS sequence"/>
</dbReference>
<evidence type="ECO:0000313" key="5">
    <source>
        <dbReference type="Proteomes" id="UP000019760"/>
    </source>
</evidence>